<evidence type="ECO:0000256" key="1">
    <source>
        <dbReference type="ARBA" id="ARBA00004370"/>
    </source>
</evidence>
<comment type="caution">
    <text evidence="9">Lacks conserved residue(s) required for the propagation of feature annotation.</text>
</comment>
<dbReference type="RefSeq" id="WP_279242886.1">
    <property type="nucleotide sequence ID" value="NZ_CP036501.1"/>
</dbReference>
<dbReference type="Gene3D" id="1.20.5.1030">
    <property type="entry name" value="Preprotein translocase secy subunit"/>
    <property type="match status" value="1"/>
</dbReference>
<evidence type="ECO:0000256" key="5">
    <source>
        <dbReference type="ARBA" id="ARBA00022927"/>
    </source>
</evidence>
<keyword evidence="5 9" id="KW-0653">Protein transport</keyword>
<keyword evidence="3 9" id="KW-1003">Cell membrane</keyword>
<evidence type="ECO:0000256" key="9">
    <source>
        <dbReference type="HAMAP-Rule" id="MF_00422"/>
    </source>
</evidence>
<reference evidence="10 11" key="1">
    <citation type="submission" date="2019-02" db="EMBL/GenBank/DDBJ databases">
        <title>Halieaceae_genomes.</title>
        <authorList>
            <person name="Li S.-H."/>
        </authorList>
    </citation>
    <scope>NUCLEOTIDE SEQUENCE [LARGE SCALE GENOMIC DNA]</scope>
    <source>
        <strain evidence="10 11">JH123</strain>
    </source>
</reference>
<dbReference type="PANTHER" id="PTHR33910">
    <property type="entry name" value="PROTEIN TRANSLOCASE SUBUNIT SECE"/>
    <property type="match status" value="1"/>
</dbReference>
<dbReference type="HAMAP" id="MF_00422">
    <property type="entry name" value="SecE"/>
    <property type="match status" value="1"/>
</dbReference>
<comment type="similarity">
    <text evidence="9">Belongs to the SecE/SEC61-gamma family.</text>
</comment>
<comment type="function">
    <text evidence="9">Essential subunit of the Sec protein translocation channel SecYEG. Clamps together the 2 halves of SecY. May contact the channel plug during translocation.</text>
</comment>
<dbReference type="PRINTS" id="PR01650">
    <property type="entry name" value="SECETRNLCASE"/>
</dbReference>
<evidence type="ECO:0000313" key="10">
    <source>
        <dbReference type="EMBL" id="UZP74077.1"/>
    </source>
</evidence>
<feature type="transmembrane region" description="Helical" evidence="9">
    <location>
        <begin position="12"/>
        <end position="31"/>
    </location>
</feature>
<sequence length="119" mass="13064">MSEAASNKLDSLKWVLVALLVGAGIYGNSYFSDESLLYRVIGLLVVAAVALAVAVTTARGDSAWTMIKGARTEIRKVIWPTRQETTQTTMIVMVFVVVCGLFFWALDSFLGWLFSLLLV</sequence>
<dbReference type="InterPro" id="IPR001901">
    <property type="entry name" value="Translocase_SecE/Sec61-g"/>
</dbReference>
<keyword evidence="4 9" id="KW-0812">Transmembrane</keyword>
<evidence type="ECO:0000256" key="8">
    <source>
        <dbReference type="ARBA" id="ARBA00023136"/>
    </source>
</evidence>
<feature type="transmembrane region" description="Helical" evidence="9">
    <location>
        <begin position="37"/>
        <end position="58"/>
    </location>
</feature>
<organism evidence="10 11">
    <name type="scientific">Candidatus Paraluminiphilus aquimaris</name>
    <dbReference type="NCBI Taxonomy" id="2518994"/>
    <lineage>
        <taxon>Bacteria</taxon>
        <taxon>Pseudomonadati</taxon>
        <taxon>Pseudomonadota</taxon>
        <taxon>Gammaproteobacteria</taxon>
        <taxon>Cellvibrionales</taxon>
        <taxon>Halieaceae</taxon>
        <taxon>Candidatus Paraluminiphilus</taxon>
    </lineage>
</organism>
<comment type="subcellular location">
    <subcellularLocation>
        <location evidence="1">Membrane</location>
    </subcellularLocation>
</comment>
<accession>A0ABY6Q5X7</accession>
<evidence type="ECO:0000256" key="6">
    <source>
        <dbReference type="ARBA" id="ARBA00022989"/>
    </source>
</evidence>
<evidence type="ECO:0000256" key="2">
    <source>
        <dbReference type="ARBA" id="ARBA00022448"/>
    </source>
</evidence>
<comment type="subunit">
    <text evidence="9">Component of the Sec protein translocase complex. Heterotrimer consisting of SecY, SecE and SecG subunits. The heterotrimers can form oligomers, although 1 heterotrimer is thought to be able to translocate proteins. Interacts with the ribosome. Interacts with SecDF, and other proteins may be involved. Interacts with SecA.</text>
</comment>
<proteinExistence type="inferred from homology"/>
<evidence type="ECO:0000256" key="3">
    <source>
        <dbReference type="ARBA" id="ARBA00022475"/>
    </source>
</evidence>
<keyword evidence="2 9" id="KW-0813">Transport</keyword>
<dbReference type="PANTHER" id="PTHR33910:SF1">
    <property type="entry name" value="PROTEIN TRANSLOCASE SUBUNIT SECE"/>
    <property type="match status" value="1"/>
</dbReference>
<protein>
    <recommendedName>
        <fullName evidence="9">Protein translocase subunit SecE</fullName>
    </recommendedName>
</protein>
<gene>
    <name evidence="9 10" type="primary">secE</name>
    <name evidence="10" type="ORF">E0F26_04690</name>
</gene>
<feature type="transmembrane region" description="Helical" evidence="9">
    <location>
        <begin position="91"/>
        <end position="114"/>
    </location>
</feature>
<dbReference type="EMBL" id="CP036501">
    <property type="protein sequence ID" value="UZP74077.1"/>
    <property type="molecule type" value="Genomic_DNA"/>
</dbReference>
<evidence type="ECO:0000313" key="11">
    <source>
        <dbReference type="Proteomes" id="UP001317963"/>
    </source>
</evidence>
<keyword evidence="6 9" id="KW-1133">Transmembrane helix</keyword>
<keyword evidence="8 9" id="KW-0472">Membrane</keyword>
<evidence type="ECO:0000256" key="4">
    <source>
        <dbReference type="ARBA" id="ARBA00022692"/>
    </source>
</evidence>
<dbReference type="InterPro" id="IPR005807">
    <property type="entry name" value="SecE_bac"/>
</dbReference>
<dbReference type="Pfam" id="PF00584">
    <property type="entry name" value="SecE"/>
    <property type="match status" value="1"/>
</dbReference>
<dbReference type="NCBIfam" id="TIGR00964">
    <property type="entry name" value="secE_bact"/>
    <property type="match status" value="1"/>
</dbReference>
<keyword evidence="11" id="KW-1185">Reference proteome</keyword>
<name>A0ABY6Q5X7_9GAMM</name>
<evidence type="ECO:0000256" key="7">
    <source>
        <dbReference type="ARBA" id="ARBA00023010"/>
    </source>
</evidence>
<dbReference type="InterPro" id="IPR038379">
    <property type="entry name" value="SecE_sf"/>
</dbReference>
<dbReference type="Proteomes" id="UP001317963">
    <property type="component" value="Chromosome"/>
</dbReference>
<keyword evidence="7 9" id="KW-0811">Translocation</keyword>